<evidence type="ECO:0000313" key="7">
    <source>
        <dbReference type="Proteomes" id="UP001227230"/>
    </source>
</evidence>
<dbReference type="InterPro" id="IPR035897">
    <property type="entry name" value="Toll_tir_struct_dom_sf"/>
</dbReference>
<dbReference type="PANTHER" id="PTHR32009">
    <property type="entry name" value="TMV RESISTANCE PROTEIN N-LIKE"/>
    <property type="match status" value="1"/>
</dbReference>
<evidence type="ECO:0000256" key="3">
    <source>
        <dbReference type="ARBA" id="ARBA00023027"/>
    </source>
</evidence>
<evidence type="ECO:0000259" key="5">
    <source>
        <dbReference type="PROSITE" id="PS50104"/>
    </source>
</evidence>
<comment type="catalytic activity">
    <reaction evidence="4">
        <text>NAD(+) + H2O = ADP-D-ribose + nicotinamide + H(+)</text>
        <dbReference type="Rhea" id="RHEA:16301"/>
        <dbReference type="ChEBI" id="CHEBI:15377"/>
        <dbReference type="ChEBI" id="CHEBI:15378"/>
        <dbReference type="ChEBI" id="CHEBI:17154"/>
        <dbReference type="ChEBI" id="CHEBI:57540"/>
        <dbReference type="ChEBI" id="CHEBI:57967"/>
        <dbReference type="EC" id="3.2.2.6"/>
    </reaction>
    <physiologicalReaction direction="left-to-right" evidence="4">
        <dbReference type="Rhea" id="RHEA:16302"/>
    </physiologicalReaction>
</comment>
<protein>
    <recommendedName>
        <fullName evidence="1">ADP-ribosyl cyclase/cyclic ADP-ribose hydrolase</fullName>
        <ecNumber evidence="1">3.2.2.6</ecNumber>
    </recommendedName>
</protein>
<gene>
    <name evidence="6" type="ORF">VitviT2T_028715</name>
</gene>
<dbReference type="Proteomes" id="UP001227230">
    <property type="component" value="Chromosome 18"/>
</dbReference>
<keyword evidence="7" id="KW-1185">Reference proteome</keyword>
<dbReference type="PANTHER" id="PTHR32009:SF39">
    <property type="entry name" value="TIR DOMAIN-CONTAINING PROTEIN"/>
    <property type="match status" value="1"/>
</dbReference>
<evidence type="ECO:0000256" key="2">
    <source>
        <dbReference type="ARBA" id="ARBA00022801"/>
    </source>
</evidence>
<evidence type="ECO:0000256" key="1">
    <source>
        <dbReference type="ARBA" id="ARBA00011982"/>
    </source>
</evidence>
<organism evidence="6 7">
    <name type="scientific">Vitis vinifera</name>
    <name type="common">Grape</name>
    <dbReference type="NCBI Taxonomy" id="29760"/>
    <lineage>
        <taxon>Eukaryota</taxon>
        <taxon>Viridiplantae</taxon>
        <taxon>Streptophyta</taxon>
        <taxon>Embryophyta</taxon>
        <taxon>Tracheophyta</taxon>
        <taxon>Spermatophyta</taxon>
        <taxon>Magnoliopsida</taxon>
        <taxon>eudicotyledons</taxon>
        <taxon>Gunneridae</taxon>
        <taxon>Pentapetalae</taxon>
        <taxon>rosids</taxon>
        <taxon>Vitales</taxon>
        <taxon>Vitaceae</taxon>
        <taxon>Viteae</taxon>
        <taxon>Vitis</taxon>
    </lineage>
</organism>
<feature type="domain" description="TIR" evidence="5">
    <location>
        <begin position="1"/>
        <end position="67"/>
    </location>
</feature>
<name>A0ABY9DX22_VITVI</name>
<dbReference type="EC" id="3.2.2.6" evidence="1"/>
<dbReference type="InterPro" id="IPR000157">
    <property type="entry name" value="TIR_dom"/>
</dbReference>
<evidence type="ECO:0000256" key="4">
    <source>
        <dbReference type="ARBA" id="ARBA00047304"/>
    </source>
</evidence>
<dbReference type="Gene3D" id="3.40.50.10140">
    <property type="entry name" value="Toll/interleukin-1 receptor homology (TIR) domain"/>
    <property type="match status" value="1"/>
</dbReference>
<sequence>MECREEMGKIVFPVFYHVDPSHVRNQKGSYGEAFAYHERNGFGHQTQRWRAALREVGILSGWHVHDW</sequence>
<dbReference type="Pfam" id="PF01582">
    <property type="entry name" value="TIR"/>
    <property type="match status" value="1"/>
</dbReference>
<accession>A0ABY9DX22</accession>
<dbReference type="PROSITE" id="PS50104">
    <property type="entry name" value="TIR"/>
    <property type="match status" value="1"/>
</dbReference>
<proteinExistence type="predicted"/>
<keyword evidence="3" id="KW-0520">NAD</keyword>
<keyword evidence="2" id="KW-0378">Hydrolase</keyword>
<reference evidence="6 7" key="1">
    <citation type="journal article" date="2023" name="Hortic Res">
        <title>The complete reference genome for grapevine (Vitis vinifera L.) genetics and breeding.</title>
        <authorList>
            <person name="Shi X."/>
            <person name="Cao S."/>
            <person name="Wang X."/>
            <person name="Huang S."/>
            <person name="Wang Y."/>
            <person name="Liu Z."/>
            <person name="Liu W."/>
            <person name="Leng X."/>
            <person name="Peng Y."/>
            <person name="Wang N."/>
            <person name="Wang Y."/>
            <person name="Ma Z."/>
            <person name="Xu X."/>
            <person name="Zhang F."/>
            <person name="Xue H."/>
            <person name="Zhong H."/>
            <person name="Wang Y."/>
            <person name="Zhang K."/>
            <person name="Velt A."/>
            <person name="Avia K."/>
            <person name="Holtgrawe D."/>
            <person name="Grimplet J."/>
            <person name="Matus J.T."/>
            <person name="Ware D."/>
            <person name="Wu X."/>
            <person name="Wang H."/>
            <person name="Liu C."/>
            <person name="Fang Y."/>
            <person name="Rustenholz C."/>
            <person name="Cheng Z."/>
            <person name="Xiao H."/>
            <person name="Zhou Y."/>
        </authorList>
    </citation>
    <scope>NUCLEOTIDE SEQUENCE [LARGE SCALE GENOMIC DNA]</scope>
    <source>
        <strain evidence="7">cv. Pinot noir / PN40024</strain>
        <tissue evidence="6">Leaf</tissue>
    </source>
</reference>
<dbReference type="SUPFAM" id="SSF52200">
    <property type="entry name" value="Toll/Interleukin receptor TIR domain"/>
    <property type="match status" value="1"/>
</dbReference>
<dbReference type="EMBL" id="CP126665">
    <property type="protein sequence ID" value="WKA11190.1"/>
    <property type="molecule type" value="Genomic_DNA"/>
</dbReference>
<evidence type="ECO:0000313" key="6">
    <source>
        <dbReference type="EMBL" id="WKA11190.1"/>
    </source>
</evidence>